<accession>A0A1M4TWY2</accession>
<feature type="transmembrane region" description="Helical" evidence="1">
    <location>
        <begin position="222"/>
        <end position="241"/>
    </location>
</feature>
<dbReference type="RefSeq" id="WP_073354045.1">
    <property type="nucleotide sequence ID" value="NZ_FQUZ01000003.1"/>
</dbReference>
<sequence>MKKNSAVFSWLLLAVLAAFSVARAWTAIISIDTARDLHVALQIVQGQALPLEGPVLASRFHLGPVWYYALALLWWLVQQPMALVVCLYALAASQLVAAYWLGRQLQGNRLGLWLALMVSLPYWGRFEQVLPAHPMFVMPLSLWMLLCMVKYLRHTGHLHPVAGGSAISPEGGQGTSSGVWHGLYLVLVFLCFGLAVHAHPTAVVMAFALLAVLARRLTLKRVLFYAALLALPFLTVLYQLWANPAASLAGLTAYSADTRSGVDWGNFPLFWKQALFDGFDYWLKGYLMLDGPLRWFFLGGYGLLMVAGMALFMVRQRRWRKSLLAVLVLAMLVVFRIRAETTFYMLDAVFLLFVLVLSLGFASLPPRWFSYALVLLAGWVLCLLAVDWHVSRQRHPHGEFAMAYHPLIDIKQPHSPAQGYQFMRYADVQAVNDWLCRGQGKTIHGNLGLNVLHNYALGQQRQCPGLSVQVAGWRDDASHWVGLPQSLHTVLGRTTAEQTAGMVLLPVRAYHGDFVQAQPQYMRYPPVQQAYTEASARTFTLSLRSGDYFVVTDYAFPFRAVQQVHVSAAGVERVHQDDAQSVFLCRSCEGDVEVVVTSRSHVVYGIAVF</sequence>
<feature type="transmembrane region" description="Helical" evidence="1">
    <location>
        <begin position="295"/>
        <end position="314"/>
    </location>
</feature>
<dbReference type="STRING" id="1122156.SAMN02745117_00372"/>
<feature type="transmembrane region" description="Helical" evidence="1">
    <location>
        <begin position="82"/>
        <end position="101"/>
    </location>
</feature>
<reference evidence="2 3" key="1">
    <citation type="submission" date="2016-11" db="EMBL/GenBank/DDBJ databases">
        <authorList>
            <person name="Jaros S."/>
            <person name="Januszkiewicz K."/>
            <person name="Wedrychowicz H."/>
        </authorList>
    </citation>
    <scope>NUCLEOTIDE SEQUENCE [LARGE SCALE GENOMIC DNA]</scope>
    <source>
        <strain evidence="2 3">DSM 16112</strain>
    </source>
</reference>
<keyword evidence="1" id="KW-0812">Transmembrane</keyword>
<dbReference type="Proteomes" id="UP000184327">
    <property type="component" value="Unassembled WGS sequence"/>
</dbReference>
<proteinExistence type="predicted"/>
<evidence type="ECO:0000313" key="2">
    <source>
        <dbReference type="EMBL" id="SHE48979.1"/>
    </source>
</evidence>
<feature type="transmembrane region" description="Helical" evidence="1">
    <location>
        <begin position="368"/>
        <end position="386"/>
    </location>
</feature>
<evidence type="ECO:0000256" key="1">
    <source>
        <dbReference type="SAM" id="Phobius"/>
    </source>
</evidence>
<feature type="transmembrane region" description="Helical" evidence="1">
    <location>
        <begin position="183"/>
        <end position="210"/>
    </location>
</feature>
<keyword evidence="1" id="KW-0472">Membrane</keyword>
<evidence type="ECO:0000313" key="3">
    <source>
        <dbReference type="Proteomes" id="UP000184327"/>
    </source>
</evidence>
<keyword evidence="3" id="KW-1185">Reference proteome</keyword>
<feature type="transmembrane region" description="Helical" evidence="1">
    <location>
        <begin position="343"/>
        <end position="361"/>
    </location>
</feature>
<name>A0A1M4TWY2_9BURK</name>
<feature type="transmembrane region" description="Helical" evidence="1">
    <location>
        <begin position="321"/>
        <end position="337"/>
    </location>
</feature>
<organism evidence="2 3">
    <name type="scientific">Lampropedia hyalina DSM 16112</name>
    <dbReference type="NCBI Taxonomy" id="1122156"/>
    <lineage>
        <taxon>Bacteria</taxon>
        <taxon>Pseudomonadati</taxon>
        <taxon>Pseudomonadota</taxon>
        <taxon>Betaproteobacteria</taxon>
        <taxon>Burkholderiales</taxon>
        <taxon>Comamonadaceae</taxon>
        <taxon>Lampropedia</taxon>
    </lineage>
</organism>
<dbReference type="EMBL" id="FQUZ01000003">
    <property type="protein sequence ID" value="SHE48979.1"/>
    <property type="molecule type" value="Genomic_DNA"/>
</dbReference>
<dbReference type="AlphaFoldDB" id="A0A1M4TWY2"/>
<protein>
    <recommendedName>
        <fullName evidence="4">Dolichyl-phosphate-mannose-protein mannosyltransferase</fullName>
    </recommendedName>
</protein>
<gene>
    <name evidence="2" type="ORF">SAMN02745117_00372</name>
</gene>
<keyword evidence="1" id="KW-1133">Transmembrane helix</keyword>
<evidence type="ECO:0008006" key="4">
    <source>
        <dbReference type="Google" id="ProtNLM"/>
    </source>
</evidence>
<feature type="transmembrane region" description="Helical" evidence="1">
    <location>
        <begin position="107"/>
        <end position="123"/>
    </location>
</feature>